<proteinExistence type="predicted"/>
<dbReference type="EMBL" id="CP036318">
    <property type="protein sequence ID" value="QDV55950.1"/>
    <property type="molecule type" value="Genomic_DNA"/>
</dbReference>
<gene>
    <name evidence="1" type="ORF">Mal33_19290</name>
</gene>
<dbReference type="Proteomes" id="UP000316770">
    <property type="component" value="Chromosome"/>
</dbReference>
<keyword evidence="2" id="KW-1185">Reference proteome</keyword>
<dbReference type="Pfam" id="PF13366">
    <property type="entry name" value="PDDEXK_3"/>
    <property type="match status" value="1"/>
</dbReference>
<dbReference type="NCBIfam" id="TIGR04256">
    <property type="entry name" value="GxxExxY"/>
    <property type="match status" value="1"/>
</dbReference>
<organism evidence="1 2">
    <name type="scientific">Rosistilla oblonga</name>
    <dbReference type="NCBI Taxonomy" id="2527990"/>
    <lineage>
        <taxon>Bacteria</taxon>
        <taxon>Pseudomonadati</taxon>
        <taxon>Planctomycetota</taxon>
        <taxon>Planctomycetia</taxon>
        <taxon>Pirellulales</taxon>
        <taxon>Pirellulaceae</taxon>
        <taxon>Rosistilla</taxon>
    </lineage>
</organism>
<evidence type="ECO:0000313" key="1">
    <source>
        <dbReference type="EMBL" id="QDV55950.1"/>
    </source>
</evidence>
<dbReference type="AlphaFoldDB" id="A0A518IS94"/>
<evidence type="ECO:0008006" key="3">
    <source>
        <dbReference type="Google" id="ProtNLM"/>
    </source>
</evidence>
<dbReference type="RefSeq" id="WP_145283913.1">
    <property type="nucleotide sequence ID" value="NZ_CP036318.1"/>
</dbReference>
<sequence>MPEDLIFREECYKIIGACFEVYNDKGCGFLEPVYQECLEIEHEYQQIPFVPRQAIGLSYRGIELKQKLIPDFICYGKIILEIKAVSQLIDEHRAQVINYLNASGFQLGLLVNFASYPKIQWERFVHTAK</sequence>
<dbReference type="InterPro" id="IPR026350">
    <property type="entry name" value="GxxExxY"/>
</dbReference>
<accession>A0A518IS94</accession>
<evidence type="ECO:0000313" key="2">
    <source>
        <dbReference type="Proteomes" id="UP000316770"/>
    </source>
</evidence>
<name>A0A518IS94_9BACT</name>
<protein>
    <recommendedName>
        <fullName evidence="3">GxxExxY protein</fullName>
    </recommendedName>
</protein>
<reference evidence="1 2" key="1">
    <citation type="submission" date="2019-02" db="EMBL/GenBank/DDBJ databases">
        <title>Deep-cultivation of Planctomycetes and their phenomic and genomic characterization uncovers novel biology.</title>
        <authorList>
            <person name="Wiegand S."/>
            <person name="Jogler M."/>
            <person name="Boedeker C."/>
            <person name="Pinto D."/>
            <person name="Vollmers J."/>
            <person name="Rivas-Marin E."/>
            <person name="Kohn T."/>
            <person name="Peeters S.H."/>
            <person name="Heuer A."/>
            <person name="Rast P."/>
            <person name="Oberbeckmann S."/>
            <person name="Bunk B."/>
            <person name="Jeske O."/>
            <person name="Meyerdierks A."/>
            <person name="Storesund J.E."/>
            <person name="Kallscheuer N."/>
            <person name="Luecker S."/>
            <person name="Lage O.M."/>
            <person name="Pohl T."/>
            <person name="Merkel B.J."/>
            <person name="Hornburger P."/>
            <person name="Mueller R.-W."/>
            <person name="Bruemmer F."/>
            <person name="Labrenz M."/>
            <person name="Spormann A.M."/>
            <person name="Op den Camp H."/>
            <person name="Overmann J."/>
            <person name="Amann R."/>
            <person name="Jetten M.S.M."/>
            <person name="Mascher T."/>
            <person name="Medema M.H."/>
            <person name="Devos D.P."/>
            <person name="Kaster A.-K."/>
            <person name="Ovreas L."/>
            <person name="Rohde M."/>
            <person name="Galperin M.Y."/>
            <person name="Jogler C."/>
        </authorList>
    </citation>
    <scope>NUCLEOTIDE SEQUENCE [LARGE SCALE GENOMIC DNA]</scope>
    <source>
        <strain evidence="1 2">Mal33</strain>
    </source>
</reference>